<protein>
    <submittedName>
        <fullName evidence="7">Centriolin</fullName>
    </submittedName>
</protein>
<dbReference type="AlphaFoldDB" id="A0A158QJB8"/>
<evidence type="ECO:0000313" key="5">
    <source>
        <dbReference type="EMBL" id="VDO10542.1"/>
    </source>
</evidence>
<keyword evidence="2" id="KW-0677">Repeat</keyword>
<keyword evidence="6" id="KW-1185">Reference proteome</keyword>
<evidence type="ECO:0000256" key="1">
    <source>
        <dbReference type="ARBA" id="ARBA00022614"/>
    </source>
</evidence>
<dbReference type="InterPro" id="IPR050576">
    <property type="entry name" value="Cilia_flagella_integrity"/>
</dbReference>
<proteinExistence type="predicted"/>
<feature type="coiled-coil region" evidence="3">
    <location>
        <begin position="279"/>
        <end position="313"/>
    </location>
</feature>
<dbReference type="SMART" id="SM00369">
    <property type="entry name" value="LRR_TYP"/>
    <property type="match status" value="3"/>
</dbReference>
<keyword evidence="3" id="KW-0175">Coiled coil</keyword>
<evidence type="ECO:0000256" key="4">
    <source>
        <dbReference type="SAM" id="MobiDB-lite"/>
    </source>
</evidence>
<dbReference type="Gene3D" id="3.80.10.10">
    <property type="entry name" value="Ribonuclease Inhibitor"/>
    <property type="match status" value="2"/>
</dbReference>
<sequence length="465" mass="52901">MSNEVTSNINENDSPSIFPEQNDRIPIQYITDDFLRRHTKTQDLSAVHHLCLTSNVISPYKLTLLENLEGLRYLTVLNVSGNAIERLEGLRSLTRLKCLNLNDNRICRLDGLETLKNLQRLYLNHNRIQDFPSWFQNRLISLKCLQLGNNNIENLHILTKLRRLSNLTELVIKGNPASDPSSQHSGSILPSSLSNHTEQHEEVFNQCCRSFVIFHLRTLTLLDTQIVTLEERKEADSWFEQSEISRINSQLETREAEVADLSDCLARLSIEAEGRSARAECLARQKAAQDAKLEEMRRELVAKDELLRAKSDELMRACLKHYEIEQELAFYKIDKKLSDALGKPPDINAGLNENNAPTSESIDPKTLARANGFSLESPYLGKCRYFRVSSAPPNHYNPIPSRSETNCLPRVEENEMDGYVEPWRVKSGELGTNPHSYHTQARNTLSNGKIDDAELESNPDTSDGY</sequence>
<evidence type="ECO:0000256" key="2">
    <source>
        <dbReference type="ARBA" id="ARBA00022737"/>
    </source>
</evidence>
<accession>A0A158QJB8</accession>
<organism evidence="7">
    <name type="scientific">Rodentolepis nana</name>
    <name type="common">Dwarf tapeworm</name>
    <name type="synonym">Hymenolepis nana</name>
    <dbReference type="NCBI Taxonomy" id="102285"/>
    <lineage>
        <taxon>Eukaryota</taxon>
        <taxon>Metazoa</taxon>
        <taxon>Spiralia</taxon>
        <taxon>Lophotrochozoa</taxon>
        <taxon>Platyhelminthes</taxon>
        <taxon>Cestoda</taxon>
        <taxon>Eucestoda</taxon>
        <taxon>Cyclophyllidea</taxon>
        <taxon>Hymenolepididae</taxon>
        <taxon>Rodentolepis</taxon>
    </lineage>
</organism>
<dbReference type="STRING" id="102285.A0A158QJB8"/>
<feature type="compositionally biased region" description="Polar residues" evidence="4">
    <location>
        <begin position="1"/>
        <end position="15"/>
    </location>
</feature>
<dbReference type="InterPro" id="IPR001611">
    <property type="entry name" value="Leu-rich_rpt"/>
</dbReference>
<dbReference type="SMART" id="SM00365">
    <property type="entry name" value="LRR_SD22"/>
    <property type="match status" value="4"/>
</dbReference>
<dbReference type="SUPFAM" id="SSF52075">
    <property type="entry name" value="Outer arm dynein light chain 1"/>
    <property type="match status" value="1"/>
</dbReference>
<dbReference type="WBParaSite" id="HNAJ_0001148601-mRNA-1">
    <property type="protein sequence ID" value="HNAJ_0001148601-mRNA-1"/>
    <property type="gene ID" value="HNAJ_0001148601"/>
</dbReference>
<dbReference type="InterPro" id="IPR003591">
    <property type="entry name" value="Leu-rich_rpt_typical-subtyp"/>
</dbReference>
<reference evidence="7" key="1">
    <citation type="submission" date="2016-04" db="UniProtKB">
        <authorList>
            <consortium name="WormBaseParasite"/>
        </authorList>
    </citation>
    <scope>IDENTIFICATION</scope>
</reference>
<dbReference type="Pfam" id="PF12799">
    <property type="entry name" value="LRR_4"/>
    <property type="match status" value="2"/>
</dbReference>
<feature type="region of interest" description="Disordered" evidence="4">
    <location>
        <begin position="427"/>
        <end position="465"/>
    </location>
</feature>
<dbReference type="OrthoDB" id="433501at2759"/>
<dbReference type="PANTHER" id="PTHR45973:SF36">
    <property type="entry name" value="CENTRIOLIN"/>
    <property type="match status" value="1"/>
</dbReference>
<gene>
    <name evidence="5" type="ORF">HNAJ_LOCUS11476</name>
</gene>
<dbReference type="PROSITE" id="PS51450">
    <property type="entry name" value="LRR"/>
    <property type="match status" value="4"/>
</dbReference>
<dbReference type="Proteomes" id="UP000278807">
    <property type="component" value="Unassembled WGS sequence"/>
</dbReference>
<dbReference type="InterPro" id="IPR032675">
    <property type="entry name" value="LRR_dom_sf"/>
</dbReference>
<evidence type="ECO:0000313" key="7">
    <source>
        <dbReference type="WBParaSite" id="HNAJ_0001148601-mRNA-1"/>
    </source>
</evidence>
<keyword evidence="1" id="KW-0433">Leucine-rich repeat</keyword>
<evidence type="ECO:0000313" key="6">
    <source>
        <dbReference type="Proteomes" id="UP000278807"/>
    </source>
</evidence>
<dbReference type="InterPro" id="IPR025875">
    <property type="entry name" value="Leu-rich_rpt_4"/>
</dbReference>
<dbReference type="PANTHER" id="PTHR45973">
    <property type="entry name" value="PROTEIN PHOSPHATASE 1 REGULATORY SUBUNIT SDS22-RELATED"/>
    <property type="match status" value="1"/>
</dbReference>
<evidence type="ECO:0000256" key="3">
    <source>
        <dbReference type="SAM" id="Coils"/>
    </source>
</evidence>
<name>A0A158QJB8_RODNA</name>
<dbReference type="EMBL" id="UZAE01013598">
    <property type="protein sequence ID" value="VDO10542.1"/>
    <property type="molecule type" value="Genomic_DNA"/>
</dbReference>
<feature type="region of interest" description="Disordered" evidence="4">
    <location>
        <begin position="1"/>
        <end position="20"/>
    </location>
</feature>
<feature type="compositionally biased region" description="Polar residues" evidence="4">
    <location>
        <begin position="433"/>
        <end position="447"/>
    </location>
</feature>
<reference evidence="5 6" key="2">
    <citation type="submission" date="2018-11" db="EMBL/GenBank/DDBJ databases">
        <authorList>
            <consortium name="Pathogen Informatics"/>
        </authorList>
    </citation>
    <scope>NUCLEOTIDE SEQUENCE [LARGE SCALE GENOMIC DNA]</scope>
</reference>